<gene>
    <name evidence="1" type="ORF">METZ01_LOCUS293759</name>
</gene>
<reference evidence="1" key="1">
    <citation type="submission" date="2018-05" db="EMBL/GenBank/DDBJ databases">
        <authorList>
            <person name="Lanie J.A."/>
            <person name="Ng W.-L."/>
            <person name="Kazmierczak K.M."/>
            <person name="Andrzejewski T.M."/>
            <person name="Davidsen T.M."/>
            <person name="Wayne K.J."/>
            <person name="Tettelin H."/>
            <person name="Glass J.I."/>
            <person name="Rusch D."/>
            <person name="Podicherti R."/>
            <person name="Tsui H.-C.T."/>
            <person name="Winkler M.E."/>
        </authorList>
    </citation>
    <scope>NUCLEOTIDE SEQUENCE</scope>
</reference>
<name>A0A382LYX6_9ZZZZ</name>
<protein>
    <submittedName>
        <fullName evidence="1">Uncharacterized protein</fullName>
    </submittedName>
</protein>
<dbReference type="InterPro" id="IPR036291">
    <property type="entry name" value="NAD(P)-bd_dom_sf"/>
</dbReference>
<accession>A0A382LYX6</accession>
<dbReference type="AlphaFoldDB" id="A0A382LYX6"/>
<feature type="non-terminal residue" evidence="1">
    <location>
        <position position="35"/>
    </location>
</feature>
<dbReference type="EMBL" id="UINC01089642">
    <property type="protein sequence ID" value="SVC40905.1"/>
    <property type="molecule type" value="Genomic_DNA"/>
</dbReference>
<sequence length="35" mass="3253">MDHGLEGKRALVTGAGSGIGLAIAEALACAGATVA</sequence>
<proteinExistence type="predicted"/>
<organism evidence="1">
    <name type="scientific">marine metagenome</name>
    <dbReference type="NCBI Taxonomy" id="408172"/>
    <lineage>
        <taxon>unclassified sequences</taxon>
        <taxon>metagenomes</taxon>
        <taxon>ecological metagenomes</taxon>
    </lineage>
</organism>
<evidence type="ECO:0000313" key="1">
    <source>
        <dbReference type="EMBL" id="SVC40905.1"/>
    </source>
</evidence>
<dbReference type="SUPFAM" id="SSF51735">
    <property type="entry name" value="NAD(P)-binding Rossmann-fold domains"/>
    <property type="match status" value="1"/>
</dbReference>
<dbReference type="Gene3D" id="3.40.50.720">
    <property type="entry name" value="NAD(P)-binding Rossmann-like Domain"/>
    <property type="match status" value="1"/>
</dbReference>